<feature type="domain" description="C4-type zinc ribbon" evidence="2">
    <location>
        <begin position="203"/>
        <end position="237"/>
    </location>
</feature>
<evidence type="ECO:0000259" key="2">
    <source>
        <dbReference type="Pfam" id="PF02591"/>
    </source>
</evidence>
<dbReference type="InterPro" id="IPR003743">
    <property type="entry name" value="Zf-RING_7"/>
</dbReference>
<dbReference type="EMBL" id="BQKK01000001">
    <property type="protein sequence ID" value="GJN42064.1"/>
    <property type="molecule type" value="Genomic_DNA"/>
</dbReference>
<evidence type="ECO:0000259" key="3">
    <source>
        <dbReference type="Pfam" id="PF24481"/>
    </source>
</evidence>
<reference evidence="4" key="1">
    <citation type="submission" date="2021-12" db="EMBL/GenBank/DDBJ databases">
        <title>Draft genome sequence of Corynebacterium ammoniagenes strain T-723.</title>
        <authorList>
            <person name="Matsuzawa M."/>
            <person name="Hiratani M."/>
            <person name="Abe I."/>
            <person name="Tsuji Y."/>
            <person name="Nakamura J."/>
        </authorList>
    </citation>
    <scope>NUCLEOTIDE SEQUENCE</scope>
    <source>
        <strain evidence="4">T-723</strain>
    </source>
</reference>
<proteinExistence type="predicted"/>
<name>A0AAV5G5Z4_CORAM</name>
<accession>A0AAV5G5Z4</accession>
<dbReference type="Proteomes" id="UP001054925">
    <property type="component" value="Unassembled WGS sequence"/>
</dbReference>
<protein>
    <submittedName>
        <fullName evidence="4">Zn-ribbon protein</fullName>
    </submittedName>
</protein>
<feature type="coiled-coil region" evidence="1">
    <location>
        <begin position="36"/>
        <end position="77"/>
    </location>
</feature>
<gene>
    <name evidence="4" type="ORF">CAT723_05430</name>
</gene>
<evidence type="ECO:0000256" key="1">
    <source>
        <dbReference type="SAM" id="Coils"/>
    </source>
</evidence>
<dbReference type="InterPro" id="IPR056003">
    <property type="entry name" value="CT398_CC_hairpin"/>
</dbReference>
<sequence length="241" mass="26790">MKLEPKKQQVLLELSRTLRLSAAGAQAPELPEKTELEKAEQAHKRALDAAAAAQMAVDDVENDILRIQSDERKLRKRERDDKQQLSAATDPDVRRELEHDRYAAKSRIADLMSELQEAHNEIHALRNNRDVHGARVDDAARAVETARRAFEAAQESEPVGAERDIDAEIAELRGQLDDETLAEFERQRAENGVGVEEFKAGKTCGSCSMVLPPAERSAISNAPKNEMPQCSDCGSYLVRPV</sequence>
<keyword evidence="1" id="KW-0175">Coiled coil</keyword>
<dbReference type="RefSeq" id="WP_003849092.1">
    <property type="nucleotide sequence ID" value="NZ_BQKK01000001.1"/>
</dbReference>
<feature type="coiled-coil region" evidence="1">
    <location>
        <begin position="108"/>
        <end position="156"/>
    </location>
</feature>
<feature type="domain" description="CT398-like coiled coil hairpin" evidence="3">
    <location>
        <begin position="25"/>
        <end position="192"/>
    </location>
</feature>
<dbReference type="Pfam" id="PF02591">
    <property type="entry name" value="Zn_ribbon_9"/>
    <property type="match status" value="1"/>
</dbReference>
<dbReference type="Pfam" id="PF24481">
    <property type="entry name" value="CT398_CC"/>
    <property type="match status" value="1"/>
</dbReference>
<organism evidence="4 5">
    <name type="scientific">Corynebacterium ammoniagenes</name>
    <name type="common">Brevibacterium ammoniagenes</name>
    <dbReference type="NCBI Taxonomy" id="1697"/>
    <lineage>
        <taxon>Bacteria</taxon>
        <taxon>Bacillati</taxon>
        <taxon>Actinomycetota</taxon>
        <taxon>Actinomycetes</taxon>
        <taxon>Mycobacteriales</taxon>
        <taxon>Corynebacteriaceae</taxon>
        <taxon>Corynebacterium</taxon>
    </lineage>
</organism>
<comment type="caution">
    <text evidence="4">The sequence shown here is derived from an EMBL/GenBank/DDBJ whole genome shotgun (WGS) entry which is preliminary data.</text>
</comment>
<evidence type="ECO:0000313" key="5">
    <source>
        <dbReference type="Proteomes" id="UP001054925"/>
    </source>
</evidence>
<evidence type="ECO:0000313" key="4">
    <source>
        <dbReference type="EMBL" id="GJN42064.1"/>
    </source>
</evidence>
<dbReference type="Gene3D" id="1.10.287.1490">
    <property type="match status" value="1"/>
</dbReference>
<dbReference type="AlphaFoldDB" id="A0AAV5G5Z4"/>